<proteinExistence type="predicted"/>
<name>A0A7W5BSD8_9HYPH</name>
<protein>
    <submittedName>
        <fullName evidence="1">Uncharacterized protein</fullName>
    </submittedName>
</protein>
<reference evidence="1 2" key="1">
    <citation type="submission" date="2020-08" db="EMBL/GenBank/DDBJ databases">
        <title>Genomic Encyclopedia of Type Strains, Phase III (KMG-III): the genomes of soil and plant-associated and newly described type strains.</title>
        <authorList>
            <person name="Whitman W."/>
        </authorList>
    </citation>
    <scope>NUCLEOTIDE SEQUENCE [LARGE SCALE GENOMIC DNA]</scope>
    <source>
        <strain evidence="1 2">CECT 4113</strain>
    </source>
</reference>
<comment type="caution">
    <text evidence="1">The sequence shown here is derived from an EMBL/GenBank/DDBJ whole genome shotgun (WGS) entry which is preliminary data.</text>
</comment>
<evidence type="ECO:0000313" key="2">
    <source>
        <dbReference type="Proteomes" id="UP000518315"/>
    </source>
</evidence>
<evidence type="ECO:0000313" key="1">
    <source>
        <dbReference type="EMBL" id="MBB3138266.1"/>
    </source>
</evidence>
<organism evidence="1 2">
    <name type="scientific">Rhizobium pisi</name>
    <dbReference type="NCBI Taxonomy" id="574561"/>
    <lineage>
        <taxon>Bacteria</taxon>
        <taxon>Pseudomonadati</taxon>
        <taxon>Pseudomonadota</taxon>
        <taxon>Alphaproteobacteria</taxon>
        <taxon>Hyphomicrobiales</taxon>
        <taxon>Rhizobiaceae</taxon>
        <taxon>Rhizobium/Agrobacterium group</taxon>
        <taxon>Rhizobium</taxon>
    </lineage>
</organism>
<dbReference type="Proteomes" id="UP000518315">
    <property type="component" value="Unassembled WGS sequence"/>
</dbReference>
<accession>A0A7W5BSD8</accession>
<dbReference type="EMBL" id="JACHXH010000030">
    <property type="protein sequence ID" value="MBB3138266.1"/>
    <property type="molecule type" value="Genomic_DNA"/>
</dbReference>
<sequence>MTAIFATWGNADRGEAYSRDIATSGYLMGQSDHLVLEKQ</sequence>
<keyword evidence="2" id="KW-1185">Reference proteome</keyword>
<dbReference type="AlphaFoldDB" id="A0A7W5BSD8"/>
<gene>
    <name evidence="1" type="ORF">FHS26_006044</name>
</gene>